<feature type="region of interest" description="Disordered" evidence="1">
    <location>
        <begin position="2305"/>
        <end position="2380"/>
    </location>
</feature>
<feature type="compositionally biased region" description="Pro residues" evidence="1">
    <location>
        <begin position="1757"/>
        <end position="1780"/>
    </location>
</feature>
<feature type="compositionally biased region" description="Low complexity" evidence="1">
    <location>
        <begin position="2041"/>
        <end position="2053"/>
    </location>
</feature>
<feature type="compositionally biased region" description="Low complexity" evidence="1">
    <location>
        <begin position="1995"/>
        <end position="2016"/>
    </location>
</feature>
<feature type="compositionally biased region" description="Low complexity" evidence="1">
    <location>
        <begin position="3612"/>
        <end position="3632"/>
    </location>
</feature>
<feature type="region of interest" description="Disordered" evidence="1">
    <location>
        <begin position="3443"/>
        <end position="3464"/>
    </location>
</feature>
<feature type="compositionally biased region" description="Polar residues" evidence="1">
    <location>
        <begin position="411"/>
        <end position="425"/>
    </location>
</feature>
<feature type="compositionally biased region" description="Low complexity" evidence="1">
    <location>
        <begin position="2356"/>
        <end position="2380"/>
    </location>
</feature>
<feature type="compositionally biased region" description="Low complexity" evidence="1">
    <location>
        <begin position="464"/>
        <end position="488"/>
    </location>
</feature>
<feature type="region of interest" description="Disordered" evidence="1">
    <location>
        <begin position="1750"/>
        <end position="1790"/>
    </location>
</feature>
<proteinExistence type="predicted"/>
<sequence>MGACVSKPAGALDEPTKPAAKSRAAGGEAHGGPGFTVRQRSGEPPTSDEQAVDELLGPLFQLSLEARFGQQLCAHVFNVLSRLAKQCLGPDGTMAPARLVRLREVAWGVEELLASFSSRGWLLRLMRTSRLDALVRWRLDDMSDLAADAPGSGSSEAGAGGRGKGEKEDPEGAKLLAAGLRNARKLQEAVSSHLPAVMAPHGGAGDPAAMEALLRRLTPLVVSGDDPVVQLELAEEVQVAVAALAVGPHRAIRHPDLQLFWWRHMAGSEEVPWPTLWPHLATFLSNSPRLSESAGDTRAAHELLQNPDTLRAIQASINRMGYANYVNTAEVDAAFGPGLGGGDGGGSTLEEVLSALAAPGQPVLLSRTSKGSRTEGWMAEAAEAARARRAAATDVGSTPGDEGEEWYDARSQYSKSGTESSNYFSALSPEDAGTSRSASPAVTGLTPAANGNSPPQASATTPEGPSASGNGAAGADADAAGPGRTTTDADVDARDPSGRSGSITAPGLARLVGRDDDLSRLTSLVLSTGPPRPRVSPNAATGTATATPVTPPAAVTPTTPLPPTTRRSSTAAAAPPPLLLLTGPRGGGKSSLATAAANRLVASGAWASAALADVRCAAGPEEAALAIALALRVPFYAADRPAGARLLTWLRALGSRLRPCGLVLDNVDLLLGVGRDDALEAARSGQASATGVGSTGIPATPTAASASGPSLGALASYTGGGAATTAAAAAAALYDYDGMAEDEARRSPRGTGGAGGAADAAAAAAAEDRRRRVLRLLRDVSAAAPGLRLVLVGGPALTKDLLQPCMPQGLALATFQLARLPPAAAVAVLRRTLAPRSLPSASSMAGGRGGLPSTPAGGPRLDEAQLKDIAEACGRLPGLLRLAAAGVRCGDVDLSMMAAAAGEALRRAGDAAGPGDVREAAVGSFAAHLVAHSVACLPADARAVLCCAAAMGAPLEEEEVAGAAAFLGHAGLVRAGLCALYDRGLMTFQDLSQRHEVSGHVRCWLLRCAPSLVSPVVHGPVAVTAASVATASARAAAAAAAGAASGASVSSTHGSAAHSSGLPPLPRPTGVPARLSNAGPTGSGREGNLTPGGRQDRAYGSMSGRETGVRLRALVEHLDDLLTQVGDLYASGCRVSALRHYNNSRVLADRLALLLPAWLRRAGPSTATAAIHTAVMARHLNSVCRHVMLPGQLARACRDLAALVPGLPSPHDRLVGHVAAARANVHLLALPPAVHQLAAADALAAQLYTPLAAAVESTDAAERSARASMTAAANGGAGIGSGGSGGGAPPNGLEATASSAGQAQTQSLSPKGPPVPSDVGVPSLDGQGAVGVAGAGTGHRASKAATELAKLPPQVVQLSLAHAEVSAAAGHLSAAAAHLRCFLDLASAAGLGGTLEAAQARMQLGDLALRLNKPPAEAAVHYDAAAAALRALYGPSHFRVGRAMLASARCSVPEAAMAATAVAMAAASPAAARGRGGAFGAAPAAVLQAQAAAAAREAGGSGGAATGGGRAVEAVLRDCLYVQQLSQGKFTLDVAEVELARGSLAALRGRPDEALSCGLVATGIVLEVLGDRTPQAAECLDLVAFALRQQHKLPAANTLAGHAEALRAYAAASAAADAASGANGHPAAVPAPPPSEGVLLECLAVASGGTAVARALFATAGGPSTPGGPGAATAGALAASPKVRVPLPADGPQDAGATSPLGHSPELAVPLPDGARGVPGARHVDRPPPLAPLDSMPYASITPNSATAAAAAAATASPPPTASAVAPSPPAQPPDSPMPDLPYAYDYPSPQPAPGGTEVAAAALVGAGAGAAVGAAVVAARQEKAKPETVEEGEELAEVDANAVGVGPPRPSLVVPEEGEEGAAGAAALGAAAITAAGAAEDGAAAEHVEDTAESAAAEPAGELEAAAADDGLDGGAEEAADVAAARSLPPDALVASTATAAAADGSEEAVSPEDVALEQGASSAAEPEEAEGLAAAPEASEAVDQAADSAGSLPQGEAQAAEGPEALGATEAAGSGADGAEEVAAGVAVARAAPPLEAEALGASAASVAAADGSEEAVSPEDVGLDMEASTAPEREEAQPSARVSDSGFLTPQGTFAEGQPLDDGAPPSRSGAAAPAAAAAGGTAAAVAVAAGSREEAAAVQGEGELAAGQEDEVGGSTEQSGGGELAAEAAVMRSAPPTQPKAEAAGGPPVEVAATSSAAPAATAAAPAAASAAPDAITAAPASASAAPAATAAAPAAASAAPDATSSTAAPAPSSSSPSPGAVAAPSSTPPADSEDGPNKGVIAGAAVAGGAAVAALGAAAVVATRKKQEPEEEEEEGTKEEEAKEEEEAGDQGLETQEEEEDAVAEVGSLHAAPPQDSAPAAAEGLEGAAAATGAGAASLAVLEEAEVGAAAAGAATRAAAATLAGASAAADEEGTAVEAAEGDEAVDVAASRSVPDLEADGQEAAGAAAGAEAEPGAAEVAVRAAPVDLDAQAGEVDGSATAHAAELGALSPAAAAAAGVGAGEEEAAAVVGVARSAHAHTGADAAGVDGRTSADAPEAEPPLEPAAATTGAEADEEELAAGVAAAHATPALEAEALSEAPASVASVGSAAGGEADGLEEPVAPGDEGQHMEASTAPELEEAQPSNRPSDSGLQVPLQDDDWTRVGAAGTTGAAGAAVAAGPREEAGAGQAEEAEVAASAAAVEAGPREAAQESPEEAPEGEVAATAAVMCSAPPTQPEAEAAGAAPAEAASFSSAAPDATAAAPAAASAAPSSTSSAAAPAPSSSAPSAGTAPAPLSTPPADSEDGPNKGVIAGAAVAGGAAVAALGAAAVAATRKEPEEEEEAKEEEAGDEGLETQQEGQEDAEEVAEVGSLRAAQPGSSAPGVVEDVEVRAAAAGAATLAVAATLAGASLATDVEGAAEEAAEGEEAADVAVVHSEPDLEAEDHAVAGAAAGAEAEPGAAEAAARAALSSSGDVPVESWEDGPDALAAAEGASRSGSVELTEAAVQQGALATAGGSEGVPAEAEEDRDSVASGGSSASAKAVRAAAAAAAAALAAAKHHADEAVVQSAAAKEAAAIAASPRTPSKPAAAKLAGLTEQDSVPPAAAEWAAAAMADAGLPDASVAAPSSGIHTADGSIAAVGGSAGASGLPVGAATSVTTSPDVRLPAPPEAAVADGDAPHASRSAAAAEAAAAGAASAAAAALGAAAAASGEAEEHVEDDGEALAPVAPHTRSRAAPPPAAATHAAEPSTAITSASSTQVQTTQAQSLQSLRSRVAVLQAAASLASQPSTTEAPTVQLQPLHSLTWAASPEAPMAPEAMAEAEAMSKLPPAEIQRRYEEAAAELAEAEAAVLAAELAAPTTVTAAKAPPLALGSWRPTLDETPLAPSPFAGSGAARAAFGSFKRPSLALIGELDSGVDAAAAATGTGAAATSASGAKQAGAGAAADGGVLTTPRGAAAASQAVTPDATTPTDPAAEAARRQAAARAVAAAALAAGWSPGETERRVRAVFEGAEPPLPTRISASAPGSARVSRSGVPGPRQRIPGPPPAASSAAAAAMLRSRTGSSRIPRGPMEVSGSGAATSVTFARAASANPQFAFGATPSFSRIPSVPPSPVPRSPGFSRIPSFAAASPAPRSPAFSSRMASVPPSPGPRSPRVASRIPSVPPSPVSRSPSAISHIPSTLASPAGSRTPAAAPASPPCPPTLGGALSIVPELSLRPSEVSTGTPHTDDPSPTTPPAASTPAPPAAAAVAAAAAAAAGPGSSLAARYVEAGISSPDVRAAGSHTAALLRAHEEHTAAAAAAGAGAGAEGRGPSGLKPPLEGEPGFGNRTFSSSGGGHPPSARVSGGGAGSGGGATPPASEGPWAPQGVKLHNPLFLTASHASPGGMGDLRSGDLARIAAGAFEEHEGEADASRDHTRDNVFEESAESGARRSED</sequence>
<gene>
    <name evidence="2" type="ORF">HYH03_007419</name>
</gene>
<dbReference type="InterPro" id="IPR027417">
    <property type="entry name" value="P-loop_NTPase"/>
</dbReference>
<feature type="compositionally biased region" description="Polar residues" evidence="1">
    <location>
        <begin position="2083"/>
        <end position="2095"/>
    </location>
</feature>
<feature type="region of interest" description="Disordered" evidence="1">
    <location>
        <begin position="411"/>
        <end position="508"/>
    </location>
</feature>
<feature type="region of interest" description="Disordered" evidence="1">
    <location>
        <begin position="2142"/>
        <end position="2204"/>
    </location>
</feature>
<feature type="region of interest" description="Disordered" evidence="1">
    <location>
        <begin position="2229"/>
        <end position="2285"/>
    </location>
</feature>
<feature type="compositionally biased region" description="Low complexity" evidence="1">
    <location>
        <begin position="3670"/>
        <end position="3682"/>
    </location>
</feature>
<feature type="region of interest" description="Disordered" evidence="1">
    <location>
        <begin position="3141"/>
        <end position="3167"/>
    </location>
</feature>
<feature type="compositionally biased region" description="Low complexity" evidence="1">
    <location>
        <begin position="2447"/>
        <end position="2465"/>
    </location>
</feature>
<feature type="region of interest" description="Disordered" evidence="1">
    <location>
        <begin position="1939"/>
        <end position="2022"/>
    </location>
</feature>
<feature type="compositionally biased region" description="Acidic residues" evidence="1">
    <location>
        <begin position="2314"/>
        <end position="2348"/>
    </location>
</feature>
<feature type="compositionally biased region" description="Low complexity" evidence="1">
    <location>
        <begin position="1973"/>
        <end position="1988"/>
    </location>
</feature>
<feature type="compositionally biased region" description="Low complexity" evidence="1">
    <location>
        <begin position="3449"/>
        <end position="3464"/>
    </location>
</feature>
<feature type="compositionally biased region" description="Polar residues" evidence="1">
    <location>
        <begin position="449"/>
        <end position="463"/>
    </location>
</feature>
<feature type="region of interest" description="Disordered" evidence="1">
    <location>
        <begin position="2814"/>
        <end position="2868"/>
    </location>
</feature>
<accession>A0A835Y376</accession>
<organism evidence="2 3">
    <name type="scientific">Edaphochlamys debaryana</name>
    <dbReference type="NCBI Taxonomy" id="47281"/>
    <lineage>
        <taxon>Eukaryota</taxon>
        <taxon>Viridiplantae</taxon>
        <taxon>Chlorophyta</taxon>
        <taxon>core chlorophytes</taxon>
        <taxon>Chlorophyceae</taxon>
        <taxon>CS clade</taxon>
        <taxon>Chlamydomonadales</taxon>
        <taxon>Chlamydomonadales incertae sedis</taxon>
        <taxon>Edaphochlamys</taxon>
    </lineage>
</organism>
<feature type="compositionally biased region" description="Acidic residues" evidence="1">
    <location>
        <begin position="2054"/>
        <end position="2066"/>
    </location>
</feature>
<feature type="compositionally biased region" description="Gly residues" evidence="1">
    <location>
        <begin position="3832"/>
        <end position="3842"/>
    </location>
</feature>
<feature type="compositionally biased region" description="Low complexity" evidence="1">
    <location>
        <begin position="2393"/>
        <end position="2414"/>
    </location>
</feature>
<comment type="caution">
    <text evidence="2">The sequence shown here is derived from an EMBL/GenBank/DDBJ whole genome shotgun (WGS) entry which is preliminary data.</text>
</comment>
<dbReference type="OrthoDB" id="551980at2759"/>
<reference evidence="2" key="1">
    <citation type="journal article" date="2020" name="bioRxiv">
        <title>Comparative genomics of Chlamydomonas.</title>
        <authorList>
            <person name="Craig R.J."/>
            <person name="Hasan A.R."/>
            <person name="Ness R.W."/>
            <person name="Keightley P.D."/>
        </authorList>
    </citation>
    <scope>NUCLEOTIDE SEQUENCE</scope>
    <source>
        <strain evidence="2">CCAP 11/70</strain>
    </source>
</reference>
<keyword evidence="3" id="KW-1185">Reference proteome</keyword>
<feature type="compositionally biased region" description="Low complexity" evidence="1">
    <location>
        <begin position="2565"/>
        <end position="2594"/>
    </location>
</feature>
<feature type="region of interest" description="Disordered" evidence="1">
    <location>
        <begin position="3612"/>
        <end position="3732"/>
    </location>
</feature>
<feature type="region of interest" description="Disordered" evidence="1">
    <location>
        <begin position="2999"/>
        <end position="3022"/>
    </location>
</feature>
<evidence type="ECO:0000256" key="1">
    <source>
        <dbReference type="SAM" id="MobiDB-lite"/>
    </source>
</evidence>
<feature type="compositionally biased region" description="Acidic residues" evidence="1">
    <location>
        <begin position="2825"/>
        <end position="2854"/>
    </location>
</feature>
<feature type="compositionally biased region" description="Low complexity" evidence="1">
    <location>
        <begin position="2229"/>
        <end position="2275"/>
    </location>
</feature>
<feature type="region of interest" description="Disordered" evidence="1">
    <location>
        <begin position="3786"/>
        <end position="3855"/>
    </location>
</feature>
<feature type="region of interest" description="Disordered" evidence="1">
    <location>
        <begin position="3216"/>
        <end position="3245"/>
    </location>
</feature>
<dbReference type="SUPFAM" id="SSF52540">
    <property type="entry name" value="P-loop containing nucleoside triphosphate hydrolases"/>
    <property type="match status" value="1"/>
</dbReference>
<feature type="compositionally biased region" description="Basic and acidic residues" evidence="1">
    <location>
        <begin position="3890"/>
        <end position="3908"/>
    </location>
</feature>
<dbReference type="Proteomes" id="UP000612055">
    <property type="component" value="Unassembled WGS sequence"/>
</dbReference>
<feature type="region of interest" description="Disordered" evidence="1">
    <location>
        <begin position="2522"/>
        <end position="2797"/>
    </location>
</feature>
<feature type="compositionally biased region" description="Low complexity" evidence="1">
    <location>
        <begin position="1049"/>
        <end position="1061"/>
    </location>
</feature>
<dbReference type="EMBL" id="JAEHOE010000031">
    <property type="protein sequence ID" value="KAG2494362.1"/>
    <property type="molecule type" value="Genomic_DNA"/>
</dbReference>
<evidence type="ECO:0000313" key="2">
    <source>
        <dbReference type="EMBL" id="KAG2494362.1"/>
    </source>
</evidence>
<feature type="region of interest" description="Disordered" evidence="1">
    <location>
        <begin position="1"/>
        <end position="49"/>
    </location>
</feature>
<feature type="compositionally biased region" description="Low complexity" evidence="1">
    <location>
        <begin position="3228"/>
        <end position="3245"/>
    </location>
</feature>
<feature type="compositionally biased region" description="Acidic residues" evidence="1">
    <location>
        <begin position="2415"/>
        <end position="2431"/>
    </location>
</feature>
<feature type="region of interest" description="Disordered" evidence="1">
    <location>
        <begin position="524"/>
        <end position="585"/>
    </location>
</feature>
<feature type="region of interest" description="Disordered" evidence="1">
    <location>
        <begin position="2041"/>
        <end position="2118"/>
    </location>
</feature>
<feature type="region of interest" description="Disordered" evidence="1">
    <location>
        <begin position="146"/>
        <end position="170"/>
    </location>
</feature>
<feature type="region of interest" description="Disordered" evidence="1">
    <location>
        <begin position="2393"/>
        <end position="2465"/>
    </location>
</feature>
<name>A0A835Y376_9CHLO</name>
<feature type="compositionally biased region" description="Polar residues" evidence="1">
    <location>
        <begin position="2628"/>
        <end position="2637"/>
    </location>
</feature>
<feature type="region of interest" description="Disordered" evidence="1">
    <location>
        <begin position="3503"/>
        <end position="3562"/>
    </location>
</feature>
<evidence type="ECO:0000313" key="3">
    <source>
        <dbReference type="Proteomes" id="UP000612055"/>
    </source>
</evidence>
<feature type="compositionally biased region" description="Low complexity" evidence="1">
    <location>
        <begin position="1290"/>
        <end position="1310"/>
    </location>
</feature>
<feature type="compositionally biased region" description="Gly residues" evidence="1">
    <location>
        <begin position="3791"/>
        <end position="3800"/>
    </location>
</feature>
<protein>
    <submittedName>
        <fullName evidence="2">Uncharacterized protein</fullName>
    </submittedName>
</protein>
<feature type="compositionally biased region" description="Low complexity" evidence="1">
    <location>
        <begin position="2706"/>
        <end position="2787"/>
    </location>
</feature>
<feature type="region of interest" description="Disordered" evidence="1">
    <location>
        <begin position="1280"/>
        <end position="1324"/>
    </location>
</feature>
<feature type="region of interest" description="Disordered" evidence="1">
    <location>
        <begin position="3888"/>
        <end position="3922"/>
    </location>
</feature>
<feature type="region of interest" description="Disordered" evidence="1">
    <location>
        <begin position="1684"/>
        <end position="1737"/>
    </location>
</feature>
<feature type="compositionally biased region" description="Low complexity" evidence="1">
    <location>
        <begin position="2106"/>
        <end position="2118"/>
    </location>
</feature>
<feature type="compositionally biased region" description="Low complexity" evidence="1">
    <location>
        <begin position="539"/>
        <end position="583"/>
    </location>
</feature>
<feature type="compositionally biased region" description="Gly residues" evidence="1">
    <location>
        <begin position="1280"/>
        <end position="1289"/>
    </location>
</feature>
<feature type="region of interest" description="Disordered" evidence="1">
    <location>
        <begin position="1049"/>
        <end position="1101"/>
    </location>
</feature>
<feature type="compositionally biased region" description="Low complexity" evidence="1">
    <location>
        <begin position="2650"/>
        <end position="2690"/>
    </location>
</feature>